<reference evidence="3" key="1">
    <citation type="submission" date="2021-12" db="EMBL/GenBank/DDBJ databases">
        <title>Prjna785345.</title>
        <authorList>
            <person name="Rujirawat T."/>
            <person name="Krajaejun T."/>
        </authorList>
    </citation>
    <scope>NUCLEOTIDE SEQUENCE</scope>
    <source>
        <strain evidence="3">Pi057C3</strain>
    </source>
</reference>
<evidence type="ECO:0000256" key="1">
    <source>
        <dbReference type="ARBA" id="ARBA00022614"/>
    </source>
</evidence>
<comment type="caution">
    <text evidence="3">The sequence shown here is derived from an EMBL/GenBank/DDBJ whole genome shotgun (WGS) entry which is preliminary data.</text>
</comment>
<proteinExistence type="predicted"/>
<dbReference type="InterPro" id="IPR032675">
    <property type="entry name" value="LRR_dom_sf"/>
</dbReference>
<evidence type="ECO:0000313" key="4">
    <source>
        <dbReference type="Proteomes" id="UP001209570"/>
    </source>
</evidence>
<dbReference type="InterPro" id="IPR001611">
    <property type="entry name" value="Leu-rich_rpt"/>
</dbReference>
<keyword evidence="1" id="KW-0433">Leucine-rich repeat</keyword>
<dbReference type="GO" id="GO:0005737">
    <property type="term" value="C:cytoplasm"/>
    <property type="evidence" value="ECO:0007669"/>
    <property type="project" value="TreeGrafter"/>
</dbReference>
<protein>
    <submittedName>
        <fullName evidence="3">Uncharacterized protein</fullName>
    </submittedName>
</protein>
<sequence>MGLLLLRDKVDDAKRHGHLQLSLARLERCPSLVVSEPELCATLWRLDLSGNRLETLPDAIGALSALRVLWVNHNPRLTTLPAALARCARLEVLDASASALQALPSELGALERLRVVDIGATPLERRWLDKKVLSPMAEAAANHDDDDELRHAAAVATRGREIGAKLRRKAERERLKRELLVKLHDDVYRLERARPQDADALRAAIQRLLKRFPLADDVRSVIRNAERLFPATFSADALRAVDPTAFREAFDRLRADTERKKRAADLELKLRSLYFDRVEPPAVERMLRSIGAEIRDLGELKFLLQHARALFPREPADVDGAELRRRLLALQDELARERSAAIAKVEAAARAIYSDVDPEQVVQLVARVAALFKNTKDLRSLAADASSLFPAEFLLAQPSDIRAAFVALKASALGTSSTAAASNTTLATSSSSPSRSRRR</sequence>
<organism evidence="3 4">
    <name type="scientific">Pythium insidiosum</name>
    <name type="common">Pythiosis disease agent</name>
    <dbReference type="NCBI Taxonomy" id="114742"/>
    <lineage>
        <taxon>Eukaryota</taxon>
        <taxon>Sar</taxon>
        <taxon>Stramenopiles</taxon>
        <taxon>Oomycota</taxon>
        <taxon>Peronosporomycetes</taxon>
        <taxon>Pythiales</taxon>
        <taxon>Pythiaceae</taxon>
        <taxon>Pythium</taxon>
    </lineage>
</organism>
<dbReference type="EMBL" id="JAKCXM010000233">
    <property type="protein sequence ID" value="KAJ0397925.1"/>
    <property type="molecule type" value="Genomic_DNA"/>
</dbReference>
<evidence type="ECO:0000313" key="3">
    <source>
        <dbReference type="EMBL" id="KAJ0397925.1"/>
    </source>
</evidence>
<dbReference type="PANTHER" id="PTHR48051">
    <property type="match status" value="1"/>
</dbReference>
<accession>A0AAD5M0G6</accession>
<dbReference type="Pfam" id="PF00560">
    <property type="entry name" value="LRR_1"/>
    <property type="match status" value="1"/>
</dbReference>
<dbReference type="InterPro" id="IPR050216">
    <property type="entry name" value="LRR_domain-containing"/>
</dbReference>
<dbReference type="Gene3D" id="3.80.10.10">
    <property type="entry name" value="Ribonuclease Inhibitor"/>
    <property type="match status" value="1"/>
</dbReference>
<dbReference type="SUPFAM" id="SSF52058">
    <property type="entry name" value="L domain-like"/>
    <property type="match status" value="1"/>
</dbReference>
<dbReference type="AlphaFoldDB" id="A0AAD5M0G6"/>
<dbReference type="Proteomes" id="UP001209570">
    <property type="component" value="Unassembled WGS sequence"/>
</dbReference>
<dbReference type="PANTHER" id="PTHR48051:SF54">
    <property type="entry name" value="LEUCINE-RICH REPEAT-CONTAINING PROTEIN"/>
    <property type="match status" value="1"/>
</dbReference>
<keyword evidence="4" id="KW-1185">Reference proteome</keyword>
<name>A0AAD5M0G6_PYTIN</name>
<evidence type="ECO:0000256" key="2">
    <source>
        <dbReference type="ARBA" id="ARBA00022737"/>
    </source>
</evidence>
<gene>
    <name evidence="3" type="ORF">P43SY_006047</name>
</gene>
<keyword evidence="2" id="KW-0677">Repeat</keyword>